<dbReference type="Pfam" id="PF01182">
    <property type="entry name" value="Glucosamine_iso"/>
    <property type="match status" value="1"/>
</dbReference>
<sequence>MRVLIGSTPDEVARIAAENVLAGLARHGAGADPVLGLATGSSPLGLYRELARAVQEERADFSQAQGFALDEYIGIPDTHEQSYRQTLVNEVCNTIGLPAQSLHVPQGMAESVEAIEEAARDYDASIAQAGGIQVQILGIGSNGHLGFNEPGSALRSRTRIKRLAANTREDNARFFDGIEHVPTHCVTQGLGTILDAGRLVLVAIGAGKADAIAAAVEGPISASCPGSVLQLHQDAVVVVDEAAAAGLKLREYYDDAAEELTIVDIAVH</sequence>
<dbReference type="InterPro" id="IPR037171">
    <property type="entry name" value="NagB/RpiA_transferase-like"/>
</dbReference>
<dbReference type="CDD" id="cd01399">
    <property type="entry name" value="GlcN6P_deaminase"/>
    <property type="match status" value="1"/>
</dbReference>
<evidence type="ECO:0000313" key="5">
    <source>
        <dbReference type="EMBL" id="PMQ21720.1"/>
    </source>
</evidence>
<dbReference type="GO" id="GO:0004342">
    <property type="term" value="F:glucosamine-6-phosphate deaminase activity"/>
    <property type="evidence" value="ECO:0007669"/>
    <property type="project" value="UniProtKB-UniRule"/>
</dbReference>
<evidence type="ECO:0000313" key="6">
    <source>
        <dbReference type="Proteomes" id="UP000235739"/>
    </source>
</evidence>
<evidence type="ECO:0000256" key="3">
    <source>
        <dbReference type="NCBIfam" id="TIGR00502"/>
    </source>
</evidence>
<dbReference type="GO" id="GO:0006043">
    <property type="term" value="P:glucosamine catabolic process"/>
    <property type="evidence" value="ECO:0007669"/>
    <property type="project" value="TreeGrafter"/>
</dbReference>
<dbReference type="GO" id="GO:0005737">
    <property type="term" value="C:cytoplasm"/>
    <property type="evidence" value="ECO:0007669"/>
    <property type="project" value="TreeGrafter"/>
</dbReference>
<dbReference type="SUPFAM" id="SSF100950">
    <property type="entry name" value="NagB/RpiA/CoA transferase-like"/>
    <property type="match status" value="1"/>
</dbReference>
<reference evidence="5 6" key="1">
    <citation type="journal article" date="2017" name="Elife">
        <title>Extensive horizontal gene transfer in cheese-associated bacteria.</title>
        <authorList>
            <person name="Bonham K.S."/>
            <person name="Wolfe B.E."/>
            <person name="Dutton R.J."/>
        </authorList>
    </citation>
    <scope>NUCLEOTIDE SEQUENCE [LARGE SCALE GENOMIC DNA]</scope>
    <source>
        <strain evidence="5 6">JB182</strain>
    </source>
</reference>
<dbReference type="NCBIfam" id="TIGR00502">
    <property type="entry name" value="nagB"/>
    <property type="match status" value="1"/>
</dbReference>
<keyword evidence="1" id="KW-0378">Hydrolase</keyword>
<dbReference type="Proteomes" id="UP000235739">
    <property type="component" value="Unassembled WGS sequence"/>
</dbReference>
<keyword evidence="2" id="KW-0119">Carbohydrate metabolism</keyword>
<evidence type="ECO:0000259" key="4">
    <source>
        <dbReference type="Pfam" id="PF01182"/>
    </source>
</evidence>
<name>A0A2N7S6F2_9MICC</name>
<dbReference type="GO" id="GO:0006046">
    <property type="term" value="P:N-acetylglucosamine catabolic process"/>
    <property type="evidence" value="ECO:0007669"/>
    <property type="project" value="UniProtKB-UniRule"/>
</dbReference>
<dbReference type="EC" id="3.5.99.6" evidence="3"/>
<dbReference type="InterPro" id="IPR004547">
    <property type="entry name" value="Glucosamine6P_isomerase"/>
</dbReference>
<evidence type="ECO:0000256" key="1">
    <source>
        <dbReference type="ARBA" id="ARBA00022801"/>
    </source>
</evidence>
<dbReference type="Gene3D" id="3.40.50.1360">
    <property type="match status" value="1"/>
</dbReference>
<dbReference type="AlphaFoldDB" id="A0A2N7S6F2"/>
<dbReference type="NCBIfam" id="NF001684">
    <property type="entry name" value="PRK00443.1-4"/>
    <property type="match status" value="1"/>
</dbReference>
<evidence type="ECO:0000256" key="2">
    <source>
        <dbReference type="ARBA" id="ARBA00023277"/>
    </source>
</evidence>
<dbReference type="GO" id="GO:0042802">
    <property type="term" value="F:identical protein binding"/>
    <property type="evidence" value="ECO:0007669"/>
    <property type="project" value="TreeGrafter"/>
</dbReference>
<dbReference type="GO" id="GO:0005975">
    <property type="term" value="P:carbohydrate metabolic process"/>
    <property type="evidence" value="ECO:0007669"/>
    <property type="project" value="InterPro"/>
</dbReference>
<accession>A0A2N7S6F2</accession>
<protein>
    <recommendedName>
        <fullName evidence="3">Glucosamine-6-phosphate deaminase</fullName>
        <ecNumber evidence="3">3.5.99.6</ecNumber>
    </recommendedName>
</protein>
<dbReference type="InterPro" id="IPR018321">
    <property type="entry name" value="Glucosamine6P_isomerase_CS"/>
</dbReference>
<comment type="caution">
    <text evidence="5">The sequence shown here is derived from an EMBL/GenBank/DDBJ whole genome shotgun (WGS) entry which is preliminary data.</text>
</comment>
<dbReference type="EMBL" id="PNQX01000001">
    <property type="protein sequence ID" value="PMQ21720.1"/>
    <property type="molecule type" value="Genomic_DNA"/>
</dbReference>
<dbReference type="PROSITE" id="PS01161">
    <property type="entry name" value="GLC_GALNAC_ISOMERASE"/>
    <property type="match status" value="1"/>
</dbReference>
<dbReference type="GO" id="GO:0019262">
    <property type="term" value="P:N-acetylneuraminate catabolic process"/>
    <property type="evidence" value="ECO:0007669"/>
    <property type="project" value="TreeGrafter"/>
</dbReference>
<gene>
    <name evidence="5" type="primary">nagB</name>
    <name evidence="5" type="ORF">CIK84_09385</name>
</gene>
<dbReference type="InterPro" id="IPR006148">
    <property type="entry name" value="Glc/Gal-6P_isomerase"/>
</dbReference>
<dbReference type="RefSeq" id="WP_102598187.1">
    <property type="nucleotide sequence ID" value="NZ_JABUYH010000027.1"/>
</dbReference>
<organism evidence="5 6">
    <name type="scientific">Glutamicibacter arilaitensis</name>
    <dbReference type="NCBI Taxonomy" id="256701"/>
    <lineage>
        <taxon>Bacteria</taxon>
        <taxon>Bacillati</taxon>
        <taxon>Actinomycetota</taxon>
        <taxon>Actinomycetes</taxon>
        <taxon>Micrococcales</taxon>
        <taxon>Micrococcaceae</taxon>
        <taxon>Glutamicibacter</taxon>
    </lineage>
</organism>
<dbReference type="PANTHER" id="PTHR11280:SF5">
    <property type="entry name" value="GLUCOSAMINE-6-PHOSPHATE ISOMERASE"/>
    <property type="match status" value="1"/>
</dbReference>
<feature type="domain" description="Glucosamine/galactosamine-6-phosphate isomerase" evidence="4">
    <location>
        <begin position="8"/>
        <end position="235"/>
    </location>
</feature>
<dbReference type="PANTHER" id="PTHR11280">
    <property type="entry name" value="GLUCOSAMINE-6-PHOSPHATE ISOMERASE"/>
    <property type="match status" value="1"/>
</dbReference>
<proteinExistence type="predicted"/>